<gene>
    <name evidence="1" type="ORF">H3N35_09090</name>
</gene>
<organism evidence="1 2">
    <name type="scientific">Thalassomonas haliotis</name>
    <dbReference type="NCBI Taxonomy" id="485448"/>
    <lineage>
        <taxon>Bacteria</taxon>
        <taxon>Pseudomonadati</taxon>
        <taxon>Pseudomonadota</taxon>
        <taxon>Gammaproteobacteria</taxon>
        <taxon>Alteromonadales</taxon>
        <taxon>Colwelliaceae</taxon>
        <taxon>Thalassomonas</taxon>
    </lineage>
</organism>
<name>A0ABY7VIK4_9GAMM</name>
<dbReference type="Proteomes" id="UP001215231">
    <property type="component" value="Chromosome"/>
</dbReference>
<proteinExistence type="predicted"/>
<dbReference type="RefSeq" id="WP_274053958.1">
    <property type="nucleotide sequence ID" value="NZ_CP059693.1"/>
</dbReference>
<reference evidence="1 2" key="1">
    <citation type="journal article" date="2022" name="Mar. Drugs">
        <title>Bioassay-Guided Fractionation Leads to the Detection of Cholic Acid Generated by the Rare Thalassomonas sp.</title>
        <authorList>
            <person name="Pheiffer F."/>
            <person name="Schneider Y.K."/>
            <person name="Hansen E.H."/>
            <person name="Andersen J.H."/>
            <person name="Isaksson J."/>
            <person name="Busche T."/>
            <person name="R C."/>
            <person name="Kalinowski J."/>
            <person name="Zyl L.V."/>
            <person name="Trindade M."/>
        </authorList>
    </citation>
    <scope>NUCLEOTIDE SEQUENCE [LARGE SCALE GENOMIC DNA]</scope>
    <source>
        <strain evidence="1 2">A5K-61T</strain>
    </source>
</reference>
<protein>
    <submittedName>
        <fullName evidence="1">Uncharacterized protein</fullName>
    </submittedName>
</protein>
<dbReference type="EMBL" id="CP059693">
    <property type="protein sequence ID" value="WDE13565.1"/>
    <property type="molecule type" value="Genomic_DNA"/>
</dbReference>
<evidence type="ECO:0000313" key="2">
    <source>
        <dbReference type="Proteomes" id="UP001215231"/>
    </source>
</evidence>
<accession>A0ABY7VIK4</accession>
<sequence>MQITGTNQVASIYMAPKSGNILPSGGETQPVKESSRLHDLAKDIEPTNMSRNEARAIASALLKSGDGELANTFAMQSMILKVNPDGSVENAMPDDAIMNEKFNMFDSLKGQMEFNRSRNISTKSLEAAEAFLSKLQVAKTAQPIDYYA</sequence>
<keyword evidence="2" id="KW-1185">Reference proteome</keyword>
<evidence type="ECO:0000313" key="1">
    <source>
        <dbReference type="EMBL" id="WDE13565.1"/>
    </source>
</evidence>